<sequence>MMLGSTEMTTSISSLPGYLLLAADLHTSGQPMGADLHAAAQAGVAAVINLALPESIPHLPGEAQIVAELGMDYHPIPVPFDAPEAAHLQRFYRVMQSCKRPVLVHCALNKRVSVFTALYRYQVMGLPWPEACAHIAQIWRPDPIWEEFIEESIGLAYPP</sequence>
<evidence type="ECO:0008006" key="3">
    <source>
        <dbReference type="Google" id="ProtNLM"/>
    </source>
</evidence>
<dbReference type="Proteomes" id="UP000194003">
    <property type="component" value="Unassembled WGS sequence"/>
</dbReference>
<evidence type="ECO:0000313" key="1">
    <source>
        <dbReference type="EMBL" id="OSM06803.1"/>
    </source>
</evidence>
<comment type="caution">
    <text evidence="1">The sequence shown here is derived from an EMBL/GenBank/DDBJ whole genome shotgun (WGS) entry which is preliminary data.</text>
</comment>
<gene>
    <name evidence="1" type="ORF">MAIT1_00331</name>
</gene>
<reference evidence="1 2" key="1">
    <citation type="journal article" date="2016" name="BMC Genomics">
        <title>Combined genomic and structural analyses of a cultured magnetotactic bacterium reveals its niche adaptation to a dynamic environment.</title>
        <authorList>
            <person name="Araujo A.C."/>
            <person name="Morillo V."/>
            <person name="Cypriano J."/>
            <person name="Teixeira L.C."/>
            <person name="Leao P."/>
            <person name="Lyra S."/>
            <person name="Almeida L.G."/>
            <person name="Bazylinski D.A."/>
            <person name="Vasconcellos A.T."/>
            <person name="Abreu F."/>
            <person name="Lins U."/>
        </authorList>
    </citation>
    <scope>NUCLEOTIDE SEQUENCE [LARGE SCALE GENOMIC DNA]</scope>
    <source>
        <strain evidence="1 2">IT-1</strain>
    </source>
</reference>
<dbReference type="CDD" id="cd14503">
    <property type="entry name" value="PTP-bact"/>
    <property type="match status" value="1"/>
</dbReference>
<dbReference type="Gene3D" id="3.90.190.10">
    <property type="entry name" value="Protein tyrosine phosphatase superfamily"/>
    <property type="match status" value="1"/>
</dbReference>
<accession>A0A1Y2K7U6</accession>
<dbReference type="SUPFAM" id="SSF52799">
    <property type="entry name" value="(Phosphotyrosine protein) phosphatases II"/>
    <property type="match status" value="1"/>
</dbReference>
<evidence type="ECO:0000313" key="2">
    <source>
        <dbReference type="Proteomes" id="UP000194003"/>
    </source>
</evidence>
<keyword evidence="2" id="KW-1185">Reference proteome</keyword>
<name>A0A1Y2K7U6_9PROT</name>
<organism evidence="1 2">
    <name type="scientific">Magnetofaba australis IT-1</name>
    <dbReference type="NCBI Taxonomy" id="1434232"/>
    <lineage>
        <taxon>Bacteria</taxon>
        <taxon>Pseudomonadati</taxon>
        <taxon>Pseudomonadota</taxon>
        <taxon>Magnetococcia</taxon>
        <taxon>Magnetococcales</taxon>
        <taxon>Magnetococcaceae</taxon>
        <taxon>Magnetofaba</taxon>
    </lineage>
</organism>
<dbReference type="EMBL" id="LVJN01000015">
    <property type="protein sequence ID" value="OSM06803.1"/>
    <property type="molecule type" value="Genomic_DNA"/>
</dbReference>
<dbReference type="InterPro" id="IPR029021">
    <property type="entry name" value="Prot-tyrosine_phosphatase-like"/>
</dbReference>
<dbReference type="AlphaFoldDB" id="A0A1Y2K7U6"/>
<dbReference type="STRING" id="1434232.MAIT1_00331"/>
<protein>
    <recommendedName>
        <fullName evidence="3">Phosphatase</fullName>
    </recommendedName>
</protein>
<proteinExistence type="predicted"/>